<reference evidence="4" key="1">
    <citation type="submission" date="2018-05" db="EMBL/GenBank/DDBJ databases">
        <title>Micromonospora globispora sp. nov. and Micromonospora rugosa sp. nov., isolated from marine sediment.</title>
        <authorList>
            <person name="Carro L."/>
            <person name="Aysel V."/>
            <person name="Cetin D."/>
            <person name="Igual J.M."/>
            <person name="Klenk H.-P."/>
            <person name="Trujillo M.E."/>
            <person name="Sahin N."/>
        </authorList>
    </citation>
    <scope>NUCLEOTIDE SEQUENCE [LARGE SCALE GENOMIC DNA]</scope>
    <source>
        <strain evidence="4">S2904</strain>
    </source>
</reference>
<dbReference type="AlphaFoldDB" id="A0A317JXA9"/>
<dbReference type="PANTHER" id="PTHR11079">
    <property type="entry name" value="CYTOSINE DEAMINASE FAMILY MEMBER"/>
    <property type="match status" value="1"/>
</dbReference>
<dbReference type="Pfam" id="PF00383">
    <property type="entry name" value="dCMP_cyt_deam_1"/>
    <property type="match status" value="1"/>
</dbReference>
<feature type="domain" description="CMP/dCMP-type deaminase" evidence="2">
    <location>
        <begin position="50"/>
        <end position="165"/>
    </location>
</feature>
<evidence type="ECO:0000256" key="1">
    <source>
        <dbReference type="SAM" id="MobiDB-lite"/>
    </source>
</evidence>
<organism evidence="3 4">
    <name type="scientific">Micromonospora globispora</name>
    <dbReference type="NCBI Taxonomy" id="1450148"/>
    <lineage>
        <taxon>Bacteria</taxon>
        <taxon>Bacillati</taxon>
        <taxon>Actinomycetota</taxon>
        <taxon>Actinomycetes</taxon>
        <taxon>Micromonosporales</taxon>
        <taxon>Micromonosporaceae</taxon>
        <taxon>Micromonospora</taxon>
    </lineage>
</organism>
<sequence length="202" mass="22477">MQLRLPDPRDGGLPVDQLVEVAPPDRPTALGGEHQRVRVVVDLGRKVFADDRDHGRRQADSAPAGPGLRWTEDQARSSVKAPAALSSCETRPHAEVMALRHAGRNLGRHLFEDGIMYASSEPCPMCLMACYWARIPRLIFGASSHDVATYGFEDLQFYREVAQPAERQSLREEVAEGPLRDQAVDVLRKWADMLPSPVVPKF</sequence>
<dbReference type="PROSITE" id="PS51747">
    <property type="entry name" value="CYT_DCMP_DEAMINASES_2"/>
    <property type="match status" value="1"/>
</dbReference>
<dbReference type="SUPFAM" id="SSF53927">
    <property type="entry name" value="Cytidine deaminase-like"/>
    <property type="match status" value="1"/>
</dbReference>
<accession>A0A317JXA9</accession>
<dbReference type="GO" id="GO:0003824">
    <property type="term" value="F:catalytic activity"/>
    <property type="evidence" value="ECO:0007669"/>
    <property type="project" value="InterPro"/>
</dbReference>
<evidence type="ECO:0000313" key="3">
    <source>
        <dbReference type="EMBL" id="PWU44970.1"/>
    </source>
</evidence>
<dbReference type="CDD" id="cd01285">
    <property type="entry name" value="nucleoside_deaminase"/>
    <property type="match status" value="1"/>
</dbReference>
<dbReference type="Proteomes" id="UP000245683">
    <property type="component" value="Unassembled WGS sequence"/>
</dbReference>
<gene>
    <name evidence="3" type="ORF">DLJ46_23285</name>
</gene>
<keyword evidence="4" id="KW-1185">Reference proteome</keyword>
<dbReference type="InterPro" id="IPR016193">
    <property type="entry name" value="Cytidine_deaminase-like"/>
</dbReference>
<dbReference type="Gene3D" id="3.40.140.10">
    <property type="entry name" value="Cytidine Deaminase, domain 2"/>
    <property type="match status" value="1"/>
</dbReference>
<comment type="caution">
    <text evidence="3">The sequence shown here is derived from an EMBL/GenBank/DDBJ whole genome shotgun (WGS) entry which is preliminary data.</text>
</comment>
<dbReference type="EMBL" id="QGSV01000275">
    <property type="protein sequence ID" value="PWU44970.1"/>
    <property type="molecule type" value="Genomic_DNA"/>
</dbReference>
<name>A0A317JXA9_9ACTN</name>
<evidence type="ECO:0000259" key="2">
    <source>
        <dbReference type="PROSITE" id="PS51747"/>
    </source>
</evidence>
<evidence type="ECO:0000313" key="4">
    <source>
        <dbReference type="Proteomes" id="UP000245683"/>
    </source>
</evidence>
<dbReference type="PANTHER" id="PTHR11079:SF162">
    <property type="entry name" value="RIBOFLAVIN BIOSYNTHESIS PROTEIN PYRD, CHLOROPLASTIC"/>
    <property type="match status" value="1"/>
</dbReference>
<protein>
    <recommendedName>
        <fullName evidence="2">CMP/dCMP-type deaminase domain-containing protein</fullName>
    </recommendedName>
</protein>
<dbReference type="InterPro" id="IPR002125">
    <property type="entry name" value="CMP_dCMP_dom"/>
</dbReference>
<proteinExistence type="predicted"/>
<feature type="region of interest" description="Disordered" evidence="1">
    <location>
        <begin position="51"/>
        <end position="74"/>
    </location>
</feature>